<dbReference type="EMBL" id="MTYJ01000039">
    <property type="protein sequence ID" value="OQV19425.1"/>
    <property type="molecule type" value="Genomic_DNA"/>
</dbReference>
<feature type="compositionally biased region" description="Polar residues" evidence="1">
    <location>
        <begin position="561"/>
        <end position="570"/>
    </location>
</feature>
<dbReference type="Proteomes" id="UP000192578">
    <property type="component" value="Unassembled WGS sequence"/>
</dbReference>
<feature type="region of interest" description="Disordered" evidence="1">
    <location>
        <begin position="556"/>
        <end position="592"/>
    </location>
</feature>
<feature type="region of interest" description="Disordered" evidence="1">
    <location>
        <begin position="98"/>
        <end position="119"/>
    </location>
</feature>
<protein>
    <submittedName>
        <fullName evidence="2">Uncharacterized protein</fullName>
    </submittedName>
</protein>
<feature type="region of interest" description="Disordered" evidence="1">
    <location>
        <begin position="865"/>
        <end position="896"/>
    </location>
</feature>
<feature type="compositionally biased region" description="Basic residues" evidence="1">
    <location>
        <begin position="872"/>
        <end position="883"/>
    </location>
</feature>
<accession>A0A1W0WW46</accession>
<proteinExistence type="predicted"/>
<organism evidence="2 3">
    <name type="scientific">Hypsibius exemplaris</name>
    <name type="common">Freshwater tardigrade</name>
    <dbReference type="NCBI Taxonomy" id="2072580"/>
    <lineage>
        <taxon>Eukaryota</taxon>
        <taxon>Metazoa</taxon>
        <taxon>Ecdysozoa</taxon>
        <taxon>Tardigrada</taxon>
        <taxon>Eutardigrada</taxon>
        <taxon>Parachela</taxon>
        <taxon>Hypsibioidea</taxon>
        <taxon>Hypsibiidae</taxon>
        <taxon>Hypsibius</taxon>
    </lineage>
</organism>
<feature type="region of interest" description="Disordered" evidence="1">
    <location>
        <begin position="501"/>
        <end position="535"/>
    </location>
</feature>
<evidence type="ECO:0000256" key="1">
    <source>
        <dbReference type="SAM" id="MobiDB-lite"/>
    </source>
</evidence>
<reference evidence="3" key="1">
    <citation type="submission" date="2017-01" db="EMBL/GenBank/DDBJ databases">
        <title>Comparative genomics of anhydrobiosis in the tardigrade Hypsibius dujardini.</title>
        <authorList>
            <person name="Yoshida Y."/>
            <person name="Koutsovoulos G."/>
            <person name="Laetsch D."/>
            <person name="Stevens L."/>
            <person name="Kumar S."/>
            <person name="Horikawa D."/>
            <person name="Ishino K."/>
            <person name="Komine S."/>
            <person name="Tomita M."/>
            <person name="Blaxter M."/>
            <person name="Arakawa K."/>
        </authorList>
    </citation>
    <scope>NUCLEOTIDE SEQUENCE [LARGE SCALE GENOMIC DNA]</scope>
    <source>
        <strain evidence="3">Z151</strain>
    </source>
</reference>
<evidence type="ECO:0000313" key="2">
    <source>
        <dbReference type="EMBL" id="OQV19425.1"/>
    </source>
</evidence>
<sequence>MPAIRRHQFRKSRSDPCLDYIRTPLHESLPPLRPAPHSGRRSTIPNVVPSDNTGATTKVSTGTQTDLSARRLKNIADGCLVDSLAFAKFITGKRVSAYNGQGEGQGPEESALEPRGSSAENLSVALSERFIRWDMGPVPIMQNPRLTQLVARQARAALENGEIVLQDVRSDKVESGADGAVPFSATERVETTAASALTASPDELPHIVQEVLKFHREMGIADPKDQKVSNFELFAGGTKLPQDQHSRIAELVVDGVLSEANDLTKETSLLMGSPMSNRASTEGSPQAAPDEVYEGYLTQQIMKKQSFLEQMHLDVLGERPEEDRPADSQQDLFLSIMSGVCKTCGKKLKHMELTDLFRYKLLHKDEPFVFDSEHFCCEDFQKELEKLLFSRGVKDAVRDIRQSQVMSQKSSRKQKSKGSHSHKEGHGPKRSHNQSGREDSSDLSELDTLAQLLDEESKSSSSSSSEEEGADDNESSSGRKSVAKGLRGNFKSRLKSTLSGRFKGSSAIGTKSVVGGATGAAGATSARGAKRRSSMIKGADSDVGLIGSTTAQKFNQRKDSILSQKRSSVTDARRASYSRNWKSTPEESDTRYKGNSINWSLSSRICMKTGWTLQRPRSSEISQSQGLYLTERLLEVEEDHATINKPVKHWPLFPACFVHWPGDATVGPYTEPPSPTDFYPYLDGGTACVTAEYAPGLSILVVLPKPVRSPAGARPPCPVAAIFDTSSWGAVIDTDWTPNVLLSPKDVKFCGSAADLPKDKEKTVSWKSLAQNIANPHLKSVQGFNDEAEMDIRGRGEIVFTLKNEAMKVEMNCGFRQKKAAYTSASEDGAKNFLAALESRRQEVLKNINSLQKLLTEANRIEESVAAASDHRSKHHQPHHKTTRTNLARDPAISVR</sequence>
<feature type="compositionally biased region" description="Acidic residues" evidence="1">
    <location>
        <begin position="465"/>
        <end position="474"/>
    </location>
</feature>
<name>A0A1W0WW46_HYPEX</name>
<comment type="caution">
    <text evidence="2">The sequence shown here is derived from an EMBL/GenBank/DDBJ whole genome shotgun (WGS) entry which is preliminary data.</text>
</comment>
<feature type="compositionally biased region" description="Basic residues" evidence="1">
    <location>
        <begin position="410"/>
        <end position="420"/>
    </location>
</feature>
<dbReference type="AlphaFoldDB" id="A0A1W0WW46"/>
<evidence type="ECO:0000313" key="3">
    <source>
        <dbReference type="Proteomes" id="UP000192578"/>
    </source>
</evidence>
<feature type="region of interest" description="Disordered" evidence="1">
    <location>
        <begin position="401"/>
        <end position="488"/>
    </location>
</feature>
<feature type="region of interest" description="Disordered" evidence="1">
    <location>
        <begin position="26"/>
        <end position="62"/>
    </location>
</feature>
<feature type="compositionally biased region" description="Low complexity" evidence="1">
    <location>
        <begin position="509"/>
        <end position="527"/>
    </location>
</feature>
<dbReference type="OrthoDB" id="10072014at2759"/>
<keyword evidence="3" id="KW-1185">Reference proteome</keyword>
<gene>
    <name evidence="2" type="ORF">BV898_06539</name>
</gene>
<feature type="compositionally biased region" description="Polar residues" evidence="1">
    <location>
        <begin position="41"/>
        <end position="62"/>
    </location>
</feature>